<evidence type="ECO:0000256" key="1">
    <source>
        <dbReference type="SAM" id="MobiDB-lite"/>
    </source>
</evidence>
<dbReference type="Gramene" id="mRNA:HanXRQr2_Chr16g0767621">
    <property type="protein sequence ID" value="CDS:HanXRQr2_Chr16g0767621.1"/>
    <property type="gene ID" value="HanXRQr2_Chr16g0767621"/>
</dbReference>
<evidence type="ECO:0000313" key="3">
    <source>
        <dbReference type="Proteomes" id="UP000215914"/>
    </source>
</evidence>
<reference evidence="2" key="1">
    <citation type="journal article" date="2017" name="Nature">
        <title>The sunflower genome provides insights into oil metabolism, flowering and Asterid evolution.</title>
        <authorList>
            <person name="Badouin H."/>
            <person name="Gouzy J."/>
            <person name="Grassa C.J."/>
            <person name="Murat F."/>
            <person name="Staton S.E."/>
            <person name="Cottret L."/>
            <person name="Lelandais-Briere C."/>
            <person name="Owens G.L."/>
            <person name="Carrere S."/>
            <person name="Mayjonade B."/>
            <person name="Legrand L."/>
            <person name="Gill N."/>
            <person name="Kane N.C."/>
            <person name="Bowers J.E."/>
            <person name="Hubner S."/>
            <person name="Bellec A."/>
            <person name="Berard A."/>
            <person name="Berges H."/>
            <person name="Blanchet N."/>
            <person name="Boniface M.C."/>
            <person name="Brunel D."/>
            <person name="Catrice O."/>
            <person name="Chaidir N."/>
            <person name="Claudel C."/>
            <person name="Donnadieu C."/>
            <person name="Faraut T."/>
            <person name="Fievet G."/>
            <person name="Helmstetter N."/>
            <person name="King M."/>
            <person name="Knapp S.J."/>
            <person name="Lai Z."/>
            <person name="Le Paslier M.C."/>
            <person name="Lippi Y."/>
            <person name="Lorenzon L."/>
            <person name="Mandel J.R."/>
            <person name="Marage G."/>
            <person name="Marchand G."/>
            <person name="Marquand E."/>
            <person name="Bret-Mestries E."/>
            <person name="Morien E."/>
            <person name="Nambeesan S."/>
            <person name="Nguyen T."/>
            <person name="Pegot-Espagnet P."/>
            <person name="Pouilly N."/>
            <person name="Raftis F."/>
            <person name="Sallet E."/>
            <person name="Schiex T."/>
            <person name="Thomas J."/>
            <person name="Vandecasteele C."/>
            <person name="Vares D."/>
            <person name="Vear F."/>
            <person name="Vautrin S."/>
            <person name="Crespi M."/>
            <person name="Mangin B."/>
            <person name="Burke J.M."/>
            <person name="Salse J."/>
            <person name="Munos S."/>
            <person name="Vincourt P."/>
            <person name="Rieseberg L.H."/>
            <person name="Langlade N.B."/>
        </authorList>
    </citation>
    <scope>NUCLEOTIDE SEQUENCE</scope>
    <source>
        <tissue evidence="2">Leaves</tissue>
    </source>
</reference>
<dbReference type="EMBL" id="MNCJ02000331">
    <property type="protein sequence ID" value="KAF5761658.1"/>
    <property type="molecule type" value="Genomic_DNA"/>
</dbReference>
<keyword evidence="3" id="KW-1185">Reference proteome</keyword>
<organism evidence="2 3">
    <name type="scientific">Helianthus annuus</name>
    <name type="common">Common sunflower</name>
    <dbReference type="NCBI Taxonomy" id="4232"/>
    <lineage>
        <taxon>Eukaryota</taxon>
        <taxon>Viridiplantae</taxon>
        <taxon>Streptophyta</taxon>
        <taxon>Embryophyta</taxon>
        <taxon>Tracheophyta</taxon>
        <taxon>Spermatophyta</taxon>
        <taxon>Magnoliopsida</taxon>
        <taxon>eudicotyledons</taxon>
        <taxon>Gunneridae</taxon>
        <taxon>Pentapetalae</taxon>
        <taxon>asterids</taxon>
        <taxon>campanulids</taxon>
        <taxon>Asterales</taxon>
        <taxon>Asteraceae</taxon>
        <taxon>Asteroideae</taxon>
        <taxon>Heliantheae alliance</taxon>
        <taxon>Heliantheae</taxon>
        <taxon>Helianthus</taxon>
    </lineage>
</organism>
<dbReference type="Proteomes" id="UP000215914">
    <property type="component" value="Unassembled WGS sequence"/>
</dbReference>
<sequence>MGRKGKEQVGSSSEPAEQQKRRRLRLQRDIEEEQQQEEELARVSKPAWASGSLIDQPVEWQAELFHDQMNRLAQRKEAFICEKEVKENEFRPFGITEKFRAVGWEAALKCYDRVGKNLFDTEIQEWVATL</sequence>
<proteinExistence type="predicted"/>
<gene>
    <name evidence="2" type="ORF">HanXRQr2_Chr16g0767621</name>
</gene>
<protein>
    <submittedName>
        <fullName evidence="2">Uncharacterized protein</fullName>
    </submittedName>
</protein>
<feature type="region of interest" description="Disordered" evidence="1">
    <location>
        <begin position="1"/>
        <end position="46"/>
    </location>
</feature>
<comment type="caution">
    <text evidence="2">The sequence shown here is derived from an EMBL/GenBank/DDBJ whole genome shotgun (WGS) entry which is preliminary data.</text>
</comment>
<accession>A0A9K3DVK7</accession>
<reference evidence="2" key="2">
    <citation type="submission" date="2020-06" db="EMBL/GenBank/DDBJ databases">
        <title>Helianthus annuus Genome sequencing and assembly Release 2.</title>
        <authorList>
            <person name="Gouzy J."/>
            <person name="Langlade N."/>
            <person name="Munos S."/>
        </authorList>
    </citation>
    <scope>NUCLEOTIDE SEQUENCE</scope>
    <source>
        <tissue evidence="2">Leaves</tissue>
    </source>
</reference>
<name>A0A9K3DVK7_HELAN</name>
<evidence type="ECO:0000313" key="2">
    <source>
        <dbReference type="EMBL" id="KAF5761658.1"/>
    </source>
</evidence>
<dbReference type="AlphaFoldDB" id="A0A9K3DVK7"/>